<proteinExistence type="predicted"/>
<name>A0A0L7QYT3_9HYME</name>
<dbReference type="Proteomes" id="UP000053825">
    <property type="component" value="Unassembled WGS sequence"/>
</dbReference>
<evidence type="ECO:0008006" key="3">
    <source>
        <dbReference type="Google" id="ProtNLM"/>
    </source>
</evidence>
<sequence length="49" mass="5998">MITFEEKLLKRIYGKRYEILLHPPLFTGPSSIDYHFFKYLNNFLTNKLF</sequence>
<accession>A0A0L7QYT3</accession>
<reference evidence="1 2" key="1">
    <citation type="submission" date="2015-07" db="EMBL/GenBank/DDBJ databases">
        <title>The genome of Habropoda laboriosa.</title>
        <authorList>
            <person name="Pan H."/>
            <person name="Kapheim K."/>
        </authorList>
    </citation>
    <scope>NUCLEOTIDE SEQUENCE [LARGE SCALE GENOMIC DNA]</scope>
    <source>
        <strain evidence="1">0110345459</strain>
    </source>
</reference>
<gene>
    <name evidence="1" type="ORF">WH47_02282</name>
</gene>
<dbReference type="AlphaFoldDB" id="A0A0L7QYT3"/>
<protein>
    <recommendedName>
        <fullName evidence="3">Histone-lysine N-methyltransferase SETMAR</fullName>
    </recommendedName>
</protein>
<dbReference type="EMBL" id="KQ414687">
    <property type="protein sequence ID" value="KOC63743.1"/>
    <property type="molecule type" value="Genomic_DNA"/>
</dbReference>
<organism evidence="1 2">
    <name type="scientific">Habropoda laboriosa</name>
    <dbReference type="NCBI Taxonomy" id="597456"/>
    <lineage>
        <taxon>Eukaryota</taxon>
        <taxon>Metazoa</taxon>
        <taxon>Ecdysozoa</taxon>
        <taxon>Arthropoda</taxon>
        <taxon>Hexapoda</taxon>
        <taxon>Insecta</taxon>
        <taxon>Pterygota</taxon>
        <taxon>Neoptera</taxon>
        <taxon>Endopterygota</taxon>
        <taxon>Hymenoptera</taxon>
        <taxon>Apocrita</taxon>
        <taxon>Aculeata</taxon>
        <taxon>Apoidea</taxon>
        <taxon>Anthophila</taxon>
        <taxon>Apidae</taxon>
        <taxon>Habropoda</taxon>
    </lineage>
</organism>
<evidence type="ECO:0000313" key="2">
    <source>
        <dbReference type="Proteomes" id="UP000053825"/>
    </source>
</evidence>
<keyword evidence="2" id="KW-1185">Reference proteome</keyword>
<evidence type="ECO:0000313" key="1">
    <source>
        <dbReference type="EMBL" id="KOC63743.1"/>
    </source>
</evidence>